<organism evidence="1 2">
    <name type="scientific">Araneus ventricosus</name>
    <name type="common">Orbweaver spider</name>
    <name type="synonym">Epeira ventricosa</name>
    <dbReference type="NCBI Taxonomy" id="182803"/>
    <lineage>
        <taxon>Eukaryota</taxon>
        <taxon>Metazoa</taxon>
        <taxon>Ecdysozoa</taxon>
        <taxon>Arthropoda</taxon>
        <taxon>Chelicerata</taxon>
        <taxon>Arachnida</taxon>
        <taxon>Araneae</taxon>
        <taxon>Araneomorphae</taxon>
        <taxon>Entelegynae</taxon>
        <taxon>Araneoidea</taxon>
        <taxon>Araneidae</taxon>
        <taxon>Araneus</taxon>
    </lineage>
</organism>
<proteinExistence type="predicted"/>
<reference evidence="1 2" key="1">
    <citation type="journal article" date="2019" name="Sci. Rep.">
        <title>Orb-weaving spider Araneus ventricosus genome elucidates the spidroin gene catalogue.</title>
        <authorList>
            <person name="Kono N."/>
            <person name="Nakamura H."/>
            <person name="Ohtoshi R."/>
            <person name="Moran D.A.P."/>
            <person name="Shinohara A."/>
            <person name="Yoshida Y."/>
            <person name="Fujiwara M."/>
            <person name="Mori M."/>
            <person name="Tomita M."/>
            <person name="Arakawa K."/>
        </authorList>
    </citation>
    <scope>NUCLEOTIDE SEQUENCE [LARGE SCALE GENOMIC DNA]</scope>
</reference>
<evidence type="ECO:0000313" key="2">
    <source>
        <dbReference type="Proteomes" id="UP000499080"/>
    </source>
</evidence>
<evidence type="ECO:0000313" key="1">
    <source>
        <dbReference type="EMBL" id="GBM53491.1"/>
    </source>
</evidence>
<sequence>MRWYSSVVEHSTADREVTVPGAPYPLTSVPLDSFTYCSCHVVSYIVPELPCFSICGFMRNYTGVPVGGLEHSNCRVRGPGFPAGYTFIAFRCYVSGMH</sequence>
<gene>
    <name evidence="1" type="ORF">AVEN_213810_1</name>
</gene>
<accession>A0A4Y2GJH3</accession>
<name>A0A4Y2GJH3_ARAVE</name>
<comment type="caution">
    <text evidence="1">The sequence shown here is derived from an EMBL/GenBank/DDBJ whole genome shotgun (WGS) entry which is preliminary data.</text>
</comment>
<keyword evidence="2" id="KW-1185">Reference proteome</keyword>
<dbReference type="AlphaFoldDB" id="A0A4Y2GJH3"/>
<dbReference type="Proteomes" id="UP000499080">
    <property type="component" value="Unassembled WGS sequence"/>
</dbReference>
<dbReference type="EMBL" id="BGPR01178080">
    <property type="protein sequence ID" value="GBM53491.1"/>
    <property type="molecule type" value="Genomic_DNA"/>
</dbReference>
<protein>
    <submittedName>
        <fullName evidence="1">Uncharacterized protein</fullName>
    </submittedName>
</protein>